<evidence type="ECO:0000256" key="2">
    <source>
        <dbReference type="ARBA" id="ARBA00023015"/>
    </source>
</evidence>
<feature type="compositionally biased region" description="Basic residues" evidence="6">
    <location>
        <begin position="200"/>
        <end position="214"/>
    </location>
</feature>
<dbReference type="Proteomes" id="UP001634394">
    <property type="component" value="Unassembled WGS sequence"/>
</dbReference>
<dbReference type="GO" id="GO:0005634">
    <property type="term" value="C:nucleus"/>
    <property type="evidence" value="ECO:0007669"/>
    <property type="project" value="UniProtKB-SubCell"/>
</dbReference>
<evidence type="ECO:0000256" key="6">
    <source>
        <dbReference type="SAM" id="MobiDB-lite"/>
    </source>
</evidence>
<dbReference type="GO" id="GO:0003677">
    <property type="term" value="F:DNA binding"/>
    <property type="evidence" value="ECO:0007669"/>
    <property type="project" value="UniProtKB-KW"/>
</dbReference>
<keyword evidence="3" id="KW-0238">DNA-binding</keyword>
<dbReference type="Pfam" id="PF08447">
    <property type="entry name" value="PAS_3"/>
    <property type="match status" value="1"/>
</dbReference>
<dbReference type="NCBIfam" id="TIGR00229">
    <property type="entry name" value="sensory_box"/>
    <property type="match status" value="1"/>
</dbReference>
<dbReference type="InterPro" id="IPR035965">
    <property type="entry name" value="PAS-like_dom_sf"/>
</dbReference>
<comment type="subcellular location">
    <subcellularLocation>
        <location evidence="1">Nucleus</location>
    </subcellularLocation>
</comment>
<reference evidence="8 9" key="1">
    <citation type="submission" date="2024-11" db="EMBL/GenBank/DDBJ databases">
        <title>Chromosome-level genome assembly of the freshwater bivalve Anodonta woodiana.</title>
        <authorList>
            <person name="Chen X."/>
        </authorList>
    </citation>
    <scope>NUCLEOTIDE SEQUENCE [LARGE SCALE GENOMIC DNA]</scope>
    <source>
        <strain evidence="8">MN2024</strain>
        <tissue evidence="8">Gills</tissue>
    </source>
</reference>
<feature type="region of interest" description="Disordered" evidence="6">
    <location>
        <begin position="184"/>
        <end position="226"/>
    </location>
</feature>
<dbReference type="PANTHER" id="PTHR23043:SF36">
    <property type="entry name" value="PROTEIN SINGLE-MINDED"/>
    <property type="match status" value="1"/>
</dbReference>
<dbReference type="PROSITE" id="PS50112">
    <property type="entry name" value="PAS"/>
    <property type="match status" value="1"/>
</dbReference>
<name>A0ABD3XE83_SINWO</name>
<organism evidence="8 9">
    <name type="scientific">Sinanodonta woodiana</name>
    <name type="common">Chinese pond mussel</name>
    <name type="synonym">Anodonta woodiana</name>
    <dbReference type="NCBI Taxonomy" id="1069815"/>
    <lineage>
        <taxon>Eukaryota</taxon>
        <taxon>Metazoa</taxon>
        <taxon>Spiralia</taxon>
        <taxon>Lophotrochozoa</taxon>
        <taxon>Mollusca</taxon>
        <taxon>Bivalvia</taxon>
        <taxon>Autobranchia</taxon>
        <taxon>Heteroconchia</taxon>
        <taxon>Palaeoheterodonta</taxon>
        <taxon>Unionida</taxon>
        <taxon>Unionoidea</taxon>
        <taxon>Unionidae</taxon>
        <taxon>Unioninae</taxon>
        <taxon>Sinanodonta</taxon>
    </lineage>
</organism>
<keyword evidence="5" id="KW-0539">Nucleus</keyword>
<keyword evidence="9" id="KW-1185">Reference proteome</keyword>
<protein>
    <recommendedName>
        <fullName evidence="7">PAS domain-containing protein</fullName>
    </recommendedName>
</protein>
<evidence type="ECO:0000256" key="4">
    <source>
        <dbReference type="ARBA" id="ARBA00023163"/>
    </source>
</evidence>
<dbReference type="FunFam" id="3.30.450.20:FF:000047">
    <property type="entry name" value="SIM bHLH transcription factor 2"/>
    <property type="match status" value="1"/>
</dbReference>
<evidence type="ECO:0000256" key="3">
    <source>
        <dbReference type="ARBA" id="ARBA00023125"/>
    </source>
</evidence>
<dbReference type="SMART" id="SM00091">
    <property type="entry name" value="PAS"/>
    <property type="match status" value="1"/>
</dbReference>
<evidence type="ECO:0000259" key="7">
    <source>
        <dbReference type="PROSITE" id="PS50112"/>
    </source>
</evidence>
<dbReference type="AlphaFoldDB" id="A0ABD3XE83"/>
<sequence length="263" mass="29961">MKCVLAKRNAGLTCNGYKVIHCSGYLKMKQYMDMVPYDNCYQNVGMVAVGHSLPPSAITEIKMFSNMFMFRASLDLKLIFLDARVAQLTGYEPQDIIEKTLYHYIHVYDIIDMQQCHKTLLQKGQVTTKYYRFLAKDGGWVWMQSYATIVHNSRSSRPHCIVSVNYVLGDIEARHLQIQVDQMQGKEVSPFSSSPDRNRAGKVRTPKSKQRRSPYPHIAENPGYTGELSEKAFESVPTISSPFQFTQVWSSQLPVLVQASTTI</sequence>
<evidence type="ECO:0000256" key="1">
    <source>
        <dbReference type="ARBA" id="ARBA00004123"/>
    </source>
</evidence>
<evidence type="ECO:0000256" key="5">
    <source>
        <dbReference type="ARBA" id="ARBA00023242"/>
    </source>
</evidence>
<accession>A0ABD3XE83</accession>
<dbReference type="InterPro" id="IPR001610">
    <property type="entry name" value="PAC"/>
</dbReference>
<proteinExistence type="predicted"/>
<keyword evidence="2" id="KW-0805">Transcription regulation</keyword>
<dbReference type="InterPro" id="IPR013655">
    <property type="entry name" value="PAS_fold_3"/>
</dbReference>
<dbReference type="PANTHER" id="PTHR23043">
    <property type="entry name" value="HYPOXIA-INDUCIBLE FACTOR 1 ALPHA"/>
    <property type="match status" value="1"/>
</dbReference>
<dbReference type="SMART" id="SM00086">
    <property type="entry name" value="PAC"/>
    <property type="match status" value="1"/>
</dbReference>
<evidence type="ECO:0000313" key="9">
    <source>
        <dbReference type="Proteomes" id="UP001634394"/>
    </source>
</evidence>
<dbReference type="SUPFAM" id="SSF55785">
    <property type="entry name" value="PYP-like sensor domain (PAS domain)"/>
    <property type="match status" value="1"/>
</dbReference>
<keyword evidence="4" id="KW-0804">Transcription</keyword>
<dbReference type="EMBL" id="JBJQND010000003">
    <property type="protein sequence ID" value="KAL3883225.1"/>
    <property type="molecule type" value="Genomic_DNA"/>
</dbReference>
<dbReference type="Gene3D" id="3.30.450.20">
    <property type="entry name" value="PAS domain"/>
    <property type="match status" value="2"/>
</dbReference>
<dbReference type="InterPro" id="IPR000014">
    <property type="entry name" value="PAS"/>
</dbReference>
<dbReference type="CDD" id="cd00130">
    <property type="entry name" value="PAS"/>
    <property type="match status" value="1"/>
</dbReference>
<feature type="domain" description="PAS" evidence="7">
    <location>
        <begin position="69"/>
        <end position="124"/>
    </location>
</feature>
<evidence type="ECO:0000313" key="8">
    <source>
        <dbReference type="EMBL" id="KAL3883225.1"/>
    </source>
</evidence>
<gene>
    <name evidence="8" type="ORF">ACJMK2_029513</name>
</gene>
<comment type="caution">
    <text evidence="8">The sequence shown here is derived from an EMBL/GenBank/DDBJ whole genome shotgun (WGS) entry which is preliminary data.</text>
</comment>